<accession>A0A6G0WGX6</accession>
<dbReference type="VEuPathDB" id="FungiDB:AeMF1_013115"/>
<proteinExistence type="predicted"/>
<evidence type="ECO:0000313" key="2">
    <source>
        <dbReference type="Proteomes" id="UP000481153"/>
    </source>
</evidence>
<gene>
    <name evidence="1" type="ORF">Ae201684_015355</name>
</gene>
<reference evidence="1 2" key="1">
    <citation type="submission" date="2019-07" db="EMBL/GenBank/DDBJ databases">
        <title>Genomics analysis of Aphanomyces spp. identifies a new class of oomycete effector associated with host adaptation.</title>
        <authorList>
            <person name="Gaulin E."/>
        </authorList>
    </citation>
    <scope>NUCLEOTIDE SEQUENCE [LARGE SCALE GENOMIC DNA]</scope>
    <source>
        <strain evidence="1 2">ATCC 201684</strain>
    </source>
</reference>
<dbReference type="AlphaFoldDB" id="A0A6G0WGX6"/>
<keyword evidence="2" id="KW-1185">Reference proteome</keyword>
<evidence type="ECO:0000313" key="1">
    <source>
        <dbReference type="EMBL" id="KAF0726387.1"/>
    </source>
</evidence>
<dbReference type="EMBL" id="VJMJ01000217">
    <property type="protein sequence ID" value="KAF0726387.1"/>
    <property type="molecule type" value="Genomic_DNA"/>
</dbReference>
<name>A0A6G0WGX6_9STRA</name>
<comment type="caution">
    <text evidence="1">The sequence shown here is derived from an EMBL/GenBank/DDBJ whole genome shotgun (WGS) entry which is preliminary data.</text>
</comment>
<protein>
    <submittedName>
        <fullName evidence="1">Uncharacterized protein</fullName>
    </submittedName>
</protein>
<dbReference type="Proteomes" id="UP000481153">
    <property type="component" value="Unassembled WGS sequence"/>
</dbReference>
<sequence length="310" mass="34600">MTCRQLWGFWFYKSSCRYDIPYRLLKPEDVEDQRLLLQAQTVMSALMSIVVKKGFASSVAGLASQPQAKIDRAREAAMVGLDTHLRPGFYVSVEYYTVVYARLQKRPLVIEQDRIPKTPMAEAPSRVIPTTPPIKPMAPVAPTMAPNLDLAARQLFQSPAVDHIELPLGWIFPSATCADMWLLWYRGDGAVGPLRHLRSCRDPISAENFQHARIAMAALNKASLDGGISASPQEIETFPRGKQIAIFNSALVNLRRRIGGTLPPEDAQMFEKISARSITCRMVYIAVTRQNKGVLKREGLSQFKEAMAPT</sequence>
<organism evidence="1 2">
    <name type="scientific">Aphanomyces euteiches</name>
    <dbReference type="NCBI Taxonomy" id="100861"/>
    <lineage>
        <taxon>Eukaryota</taxon>
        <taxon>Sar</taxon>
        <taxon>Stramenopiles</taxon>
        <taxon>Oomycota</taxon>
        <taxon>Saprolegniomycetes</taxon>
        <taxon>Saprolegniales</taxon>
        <taxon>Verrucalvaceae</taxon>
        <taxon>Aphanomyces</taxon>
    </lineage>
</organism>